<dbReference type="SUPFAM" id="SSF56925">
    <property type="entry name" value="OMPA-like"/>
    <property type="match status" value="1"/>
</dbReference>
<proteinExistence type="predicted"/>
<dbReference type="Gene3D" id="2.40.160.20">
    <property type="match status" value="1"/>
</dbReference>
<evidence type="ECO:0000259" key="3">
    <source>
        <dbReference type="Pfam" id="PF13505"/>
    </source>
</evidence>
<feature type="domain" description="Outer membrane protein beta-barrel" evidence="3">
    <location>
        <begin position="20"/>
        <end position="244"/>
    </location>
</feature>
<accession>A0A5A7N7P2</accession>
<evidence type="ECO:0000256" key="2">
    <source>
        <dbReference type="SAM" id="SignalP"/>
    </source>
</evidence>
<comment type="caution">
    <text evidence="4">The sequence shown here is derived from an EMBL/GenBank/DDBJ whole genome shotgun (WGS) entry which is preliminary data.</text>
</comment>
<keyword evidence="1 2" id="KW-0732">Signal</keyword>
<dbReference type="AlphaFoldDB" id="A0A5A7N7P2"/>
<protein>
    <submittedName>
        <fullName evidence="4">P44/Msp2 family outer membrane protein</fullName>
    </submittedName>
</protein>
<feature type="signal peptide" evidence="2">
    <location>
        <begin position="1"/>
        <end position="32"/>
    </location>
</feature>
<dbReference type="RefSeq" id="WP_161760448.1">
    <property type="nucleotide sequence ID" value="NZ_BKCN01000008.1"/>
</dbReference>
<evidence type="ECO:0000313" key="4">
    <source>
        <dbReference type="EMBL" id="GER04118.1"/>
    </source>
</evidence>
<dbReference type="Pfam" id="PF13505">
    <property type="entry name" value="OMP_b-brl"/>
    <property type="match status" value="1"/>
</dbReference>
<name>A0A5A7N7P2_9PROT</name>
<dbReference type="InterPro" id="IPR011250">
    <property type="entry name" value="OMP/PagP_B-barrel"/>
</dbReference>
<evidence type="ECO:0000313" key="5">
    <source>
        <dbReference type="Proteomes" id="UP000324996"/>
    </source>
</evidence>
<reference evidence="4 5" key="1">
    <citation type="submission" date="2019-09" db="EMBL/GenBank/DDBJ databases">
        <title>NBRP : Genome information of microbial organism related human and environment.</title>
        <authorList>
            <person name="Hattori M."/>
            <person name="Oshima K."/>
            <person name="Inaba H."/>
            <person name="Suda W."/>
            <person name="Sakamoto M."/>
            <person name="Iino T."/>
            <person name="Kitahara M."/>
            <person name="Oshida Y."/>
            <person name="Iida T."/>
            <person name="Kudo T."/>
            <person name="Itoh T."/>
            <person name="Ohkuma M."/>
        </authorList>
    </citation>
    <scope>NUCLEOTIDE SEQUENCE [LARGE SCALE GENOMIC DNA]</scope>
    <source>
        <strain evidence="4 5">Q-1</strain>
    </source>
</reference>
<feature type="chain" id="PRO_5022843943" evidence="2">
    <location>
        <begin position="33"/>
        <end position="246"/>
    </location>
</feature>
<dbReference type="EMBL" id="BKCN01000008">
    <property type="protein sequence ID" value="GER04118.1"/>
    <property type="molecule type" value="Genomic_DNA"/>
</dbReference>
<evidence type="ECO:0000256" key="1">
    <source>
        <dbReference type="ARBA" id="ARBA00022729"/>
    </source>
</evidence>
<sequence length="246" mass="27158">MNISKSFYPSLIATSFFATTALFSGLSSSAQAQQRENPSGFYVSAYGGLSIQQDQSSVRLDQADFKAARMTFDPGFVMGGSIGYRLAGTPWGQFRLELDLSYRENSIDDGIITDEPGLNFSGDNSSLAGMAVVLYDFTNISRRFIPYIGAGAGLAGVESDVYFTPEASPNFQRTQFGGPTDTEFAWQAIIGVTMPLNKMFDLFVDGRYYSTGRPDWLRVEDNGAILSRFRSEFDAWHLNAGVRFKF</sequence>
<dbReference type="InterPro" id="IPR027385">
    <property type="entry name" value="Beta-barrel_OMP"/>
</dbReference>
<gene>
    <name evidence="4" type="ORF">JCM17846_18000</name>
</gene>
<keyword evidence="5" id="KW-1185">Reference proteome</keyword>
<dbReference type="Proteomes" id="UP000324996">
    <property type="component" value="Unassembled WGS sequence"/>
</dbReference>
<organism evidence="4 5">
    <name type="scientific">Iodidimonas nitroreducens</name>
    <dbReference type="NCBI Taxonomy" id="1236968"/>
    <lineage>
        <taxon>Bacteria</taxon>
        <taxon>Pseudomonadati</taxon>
        <taxon>Pseudomonadota</taxon>
        <taxon>Alphaproteobacteria</taxon>
        <taxon>Iodidimonadales</taxon>
        <taxon>Iodidimonadaceae</taxon>
        <taxon>Iodidimonas</taxon>
    </lineage>
</organism>